<sequence>MSILFPTHGNRRAAFIPLLIGAGLTTGVDTRAAGLGTSINFYYKLSQALHDDMERIADSLSALQTQITSLARILELRDQIQSRRQDSHLWGPDPRLWMARVSVGQLFLRPYSPLPTSDYPYDDAQPSAGSSQNRVEAPHTII</sequence>
<dbReference type="EMBL" id="CAJHUB010000764">
    <property type="protein sequence ID" value="CAD7688010.1"/>
    <property type="molecule type" value="Genomic_DNA"/>
</dbReference>
<evidence type="ECO:0000256" key="1">
    <source>
        <dbReference type="SAM" id="MobiDB-lite"/>
    </source>
</evidence>
<dbReference type="Pfam" id="PF00429">
    <property type="entry name" value="TLV_coat"/>
    <property type="match status" value="1"/>
</dbReference>
<reference evidence="2" key="1">
    <citation type="submission" date="2020-12" db="EMBL/GenBank/DDBJ databases">
        <authorList>
            <consortium name="Molecular Ecology Group"/>
        </authorList>
    </citation>
    <scope>NUCLEOTIDE SEQUENCE</scope>
    <source>
        <strain evidence="2">TBG_1078</strain>
    </source>
</reference>
<accession>A0A811ZH74</accession>
<dbReference type="AlphaFoldDB" id="A0A811ZH74"/>
<evidence type="ECO:0000313" key="2">
    <source>
        <dbReference type="EMBL" id="CAD7688010.1"/>
    </source>
</evidence>
<organism evidence="2 3">
    <name type="scientific">Nyctereutes procyonoides</name>
    <name type="common">Raccoon dog</name>
    <name type="synonym">Canis procyonoides</name>
    <dbReference type="NCBI Taxonomy" id="34880"/>
    <lineage>
        <taxon>Eukaryota</taxon>
        <taxon>Metazoa</taxon>
        <taxon>Chordata</taxon>
        <taxon>Craniata</taxon>
        <taxon>Vertebrata</taxon>
        <taxon>Euteleostomi</taxon>
        <taxon>Mammalia</taxon>
        <taxon>Eutheria</taxon>
        <taxon>Laurasiatheria</taxon>
        <taxon>Carnivora</taxon>
        <taxon>Caniformia</taxon>
        <taxon>Canidae</taxon>
        <taxon>Nyctereutes</taxon>
    </lineage>
</organism>
<protein>
    <submittedName>
        <fullName evidence="2">(raccoon dog) hypothetical protein</fullName>
    </submittedName>
</protein>
<dbReference type="InterPro" id="IPR018154">
    <property type="entry name" value="TLV/ENV_coat_polyprotein"/>
</dbReference>
<dbReference type="Gene3D" id="1.10.287.210">
    <property type="match status" value="1"/>
</dbReference>
<feature type="region of interest" description="Disordered" evidence="1">
    <location>
        <begin position="118"/>
        <end position="142"/>
    </location>
</feature>
<comment type="caution">
    <text evidence="2">The sequence shown here is derived from an EMBL/GenBank/DDBJ whole genome shotgun (WGS) entry which is preliminary data.</text>
</comment>
<name>A0A811ZH74_NYCPR</name>
<dbReference type="Proteomes" id="UP000645828">
    <property type="component" value="Unassembled WGS sequence"/>
</dbReference>
<keyword evidence="3" id="KW-1185">Reference proteome</keyword>
<evidence type="ECO:0000313" key="3">
    <source>
        <dbReference type="Proteomes" id="UP000645828"/>
    </source>
</evidence>
<proteinExistence type="predicted"/>
<gene>
    <name evidence="2" type="ORF">NYPRO_LOCUS20804</name>
</gene>